<comment type="caution">
    <text evidence="2">The sequence shown here is derived from an EMBL/GenBank/DDBJ whole genome shotgun (WGS) entry which is preliminary data.</text>
</comment>
<sequence length="135" mass="14919">MPPDTSPVAAGFAIILVFLFIVLLITWCCRQFNHSKEASITLLQPTVSPQHRYVSTIDVQTGLPVIVDVSTLTNTRNQARILAVRRSSSCPISTRNNATLYGTIAHEPPLINNETLPRTPPPPYSEVLAQPQFRV</sequence>
<organism evidence="2 3">
    <name type="scientific">Nephila pilipes</name>
    <name type="common">Giant wood spider</name>
    <name type="synonym">Nephila maculata</name>
    <dbReference type="NCBI Taxonomy" id="299642"/>
    <lineage>
        <taxon>Eukaryota</taxon>
        <taxon>Metazoa</taxon>
        <taxon>Ecdysozoa</taxon>
        <taxon>Arthropoda</taxon>
        <taxon>Chelicerata</taxon>
        <taxon>Arachnida</taxon>
        <taxon>Araneae</taxon>
        <taxon>Araneomorphae</taxon>
        <taxon>Entelegynae</taxon>
        <taxon>Araneoidea</taxon>
        <taxon>Nephilidae</taxon>
        <taxon>Nephila</taxon>
    </lineage>
</organism>
<keyword evidence="1" id="KW-0812">Transmembrane</keyword>
<proteinExistence type="predicted"/>
<reference evidence="2" key="1">
    <citation type="submission" date="2020-08" db="EMBL/GenBank/DDBJ databases">
        <title>Multicomponent nature underlies the extraordinary mechanical properties of spider dragline silk.</title>
        <authorList>
            <person name="Kono N."/>
            <person name="Nakamura H."/>
            <person name="Mori M."/>
            <person name="Yoshida Y."/>
            <person name="Ohtoshi R."/>
            <person name="Malay A.D."/>
            <person name="Moran D.A.P."/>
            <person name="Tomita M."/>
            <person name="Numata K."/>
            <person name="Arakawa K."/>
        </authorList>
    </citation>
    <scope>NUCLEOTIDE SEQUENCE</scope>
</reference>
<dbReference type="OrthoDB" id="6430437at2759"/>
<evidence type="ECO:0000313" key="2">
    <source>
        <dbReference type="EMBL" id="GFS72996.1"/>
    </source>
</evidence>
<keyword evidence="1" id="KW-0472">Membrane</keyword>
<dbReference type="EMBL" id="BMAW01001193">
    <property type="protein sequence ID" value="GFS72996.1"/>
    <property type="molecule type" value="Genomic_DNA"/>
</dbReference>
<gene>
    <name evidence="2" type="primary">AVEN_2923_1</name>
    <name evidence="2" type="ORF">NPIL_102431</name>
</gene>
<dbReference type="Proteomes" id="UP000887013">
    <property type="component" value="Unassembled WGS sequence"/>
</dbReference>
<evidence type="ECO:0000313" key="3">
    <source>
        <dbReference type="Proteomes" id="UP000887013"/>
    </source>
</evidence>
<protein>
    <submittedName>
        <fullName evidence="2">Uncharacterized protein</fullName>
    </submittedName>
</protein>
<keyword evidence="1" id="KW-1133">Transmembrane helix</keyword>
<accession>A0A8X6T2U4</accession>
<name>A0A8X6T2U4_NEPPI</name>
<dbReference type="AlphaFoldDB" id="A0A8X6T2U4"/>
<feature type="transmembrane region" description="Helical" evidence="1">
    <location>
        <begin position="6"/>
        <end position="29"/>
    </location>
</feature>
<evidence type="ECO:0000256" key="1">
    <source>
        <dbReference type="SAM" id="Phobius"/>
    </source>
</evidence>
<keyword evidence="3" id="KW-1185">Reference proteome</keyword>